<evidence type="ECO:0000313" key="13">
    <source>
        <dbReference type="EMBL" id="CAL1140313.1"/>
    </source>
</evidence>
<evidence type="ECO:0000256" key="10">
    <source>
        <dbReference type="ARBA" id="ARBA00023170"/>
    </source>
</evidence>
<evidence type="ECO:0000313" key="15">
    <source>
        <dbReference type="Proteomes" id="UP001152797"/>
    </source>
</evidence>
<gene>
    <name evidence="12" type="ORF">C1SCF055_LOCUS14251</name>
</gene>
<dbReference type="GO" id="GO:0015031">
    <property type="term" value="P:protein transport"/>
    <property type="evidence" value="ECO:0007669"/>
    <property type="project" value="UniProtKB-KW"/>
</dbReference>
<organism evidence="12">
    <name type="scientific">Cladocopium goreaui</name>
    <dbReference type="NCBI Taxonomy" id="2562237"/>
    <lineage>
        <taxon>Eukaryota</taxon>
        <taxon>Sar</taxon>
        <taxon>Alveolata</taxon>
        <taxon>Dinophyceae</taxon>
        <taxon>Suessiales</taxon>
        <taxon>Symbiodiniaceae</taxon>
        <taxon>Cladocopium</taxon>
    </lineage>
</organism>
<evidence type="ECO:0000256" key="2">
    <source>
        <dbReference type="ARBA" id="ARBA00010120"/>
    </source>
</evidence>
<keyword evidence="7" id="KW-0653">Protein transport</keyword>
<keyword evidence="8 11" id="KW-1133">Transmembrane helix</keyword>
<dbReference type="InterPro" id="IPR000133">
    <property type="entry name" value="ER_ret_rcpt"/>
</dbReference>
<feature type="transmembrane region" description="Helical" evidence="11">
    <location>
        <begin position="94"/>
        <end position="112"/>
    </location>
</feature>
<dbReference type="PANTHER" id="PTHR10585">
    <property type="entry name" value="ER LUMEN PROTEIN RETAINING RECEPTOR"/>
    <property type="match status" value="1"/>
</dbReference>
<comment type="similarity">
    <text evidence="2">Belongs to the ERD2 family.</text>
</comment>
<dbReference type="Pfam" id="PF00810">
    <property type="entry name" value="ER_lumen_recept"/>
    <property type="match status" value="1"/>
</dbReference>
<dbReference type="OrthoDB" id="7694678at2759"/>
<dbReference type="EMBL" id="CAMXCT010001117">
    <property type="protein sequence ID" value="CAI3986938.1"/>
    <property type="molecule type" value="Genomic_DNA"/>
</dbReference>
<evidence type="ECO:0000256" key="3">
    <source>
        <dbReference type="ARBA" id="ARBA00022448"/>
    </source>
</evidence>
<accession>A0A9P1C969</accession>
<keyword evidence="9 11" id="KW-0472">Membrane</keyword>
<evidence type="ECO:0000256" key="4">
    <source>
        <dbReference type="ARBA" id="ARBA00022692"/>
    </source>
</evidence>
<evidence type="ECO:0000313" key="12">
    <source>
        <dbReference type="EMBL" id="CAI3986938.1"/>
    </source>
</evidence>
<evidence type="ECO:0000256" key="5">
    <source>
        <dbReference type="ARBA" id="ARBA00022824"/>
    </source>
</evidence>
<keyword evidence="5" id="KW-0256">Endoplasmic reticulum</keyword>
<feature type="transmembrane region" description="Helical" evidence="11">
    <location>
        <begin position="7"/>
        <end position="25"/>
    </location>
</feature>
<dbReference type="Proteomes" id="UP001152797">
    <property type="component" value="Unassembled WGS sequence"/>
</dbReference>
<dbReference type="GO" id="GO:0016192">
    <property type="term" value="P:vesicle-mediated transport"/>
    <property type="evidence" value="ECO:0007669"/>
    <property type="project" value="UniProtKB-KW"/>
</dbReference>
<comment type="caution">
    <text evidence="12">The sequence shown here is derived from an EMBL/GenBank/DDBJ whole genome shotgun (WGS) entry which is preliminary data.</text>
</comment>
<dbReference type="GO" id="GO:0005789">
    <property type="term" value="C:endoplasmic reticulum membrane"/>
    <property type="evidence" value="ECO:0007669"/>
    <property type="project" value="UniProtKB-SubCell"/>
</dbReference>
<name>A0A9P1C969_9DINO</name>
<evidence type="ECO:0000256" key="6">
    <source>
        <dbReference type="ARBA" id="ARBA00022892"/>
    </source>
</evidence>
<protein>
    <submittedName>
        <fullName evidence="14">ER lumen protein-retaining receptor 1 (KDEL endoplasmic reticulum protein retention receptor 1) (KDEL receptor 1)</fullName>
    </submittedName>
</protein>
<dbReference type="EMBL" id="CAMXCT030001117">
    <property type="protein sequence ID" value="CAL4774250.1"/>
    <property type="molecule type" value="Genomic_DNA"/>
</dbReference>
<evidence type="ECO:0000256" key="9">
    <source>
        <dbReference type="ARBA" id="ARBA00023136"/>
    </source>
</evidence>
<keyword evidence="3" id="KW-0813">Transport</keyword>
<dbReference type="GO" id="GO:0006621">
    <property type="term" value="P:protein retention in ER lumen"/>
    <property type="evidence" value="ECO:0007669"/>
    <property type="project" value="InterPro"/>
</dbReference>
<reference evidence="13" key="2">
    <citation type="submission" date="2024-04" db="EMBL/GenBank/DDBJ databases">
        <authorList>
            <person name="Chen Y."/>
            <person name="Shah S."/>
            <person name="Dougan E. K."/>
            <person name="Thang M."/>
            <person name="Chan C."/>
        </authorList>
    </citation>
    <scope>NUCLEOTIDE SEQUENCE [LARGE SCALE GENOMIC DNA]</scope>
</reference>
<keyword evidence="10 14" id="KW-0675">Receptor</keyword>
<keyword evidence="15" id="KW-1185">Reference proteome</keyword>
<reference evidence="12" key="1">
    <citation type="submission" date="2022-10" db="EMBL/GenBank/DDBJ databases">
        <authorList>
            <person name="Chen Y."/>
            <person name="Dougan E. K."/>
            <person name="Chan C."/>
            <person name="Rhodes N."/>
            <person name="Thang M."/>
        </authorList>
    </citation>
    <scope>NUCLEOTIDE SEQUENCE</scope>
</reference>
<dbReference type="AlphaFoldDB" id="A0A9P1C969"/>
<sequence length="207" mass="24121">MEIFLFLVGYFVQFAASCILLYKIWKHKSIYGLSIDTQASYMLAVIARCVWSMETRLVETKFAYLELILSTAVAAGLSFMCYQFQHTAPKQSTPFLRVYATAPVALFLAFFFHPGDDWFTMQILVSYTMFQEAMGLLPQLWLMRKMHEVDSISQRVSISQRNTVFDGKRKFVRFAKFDDCNFEVTWTPRRFHGKDALTQMSRTVMGR</sequence>
<evidence type="ECO:0000256" key="11">
    <source>
        <dbReference type="SAM" id="Phobius"/>
    </source>
</evidence>
<keyword evidence="6" id="KW-0931">ER-Golgi transport</keyword>
<proteinExistence type="inferred from homology"/>
<feature type="transmembrane region" description="Helical" evidence="11">
    <location>
        <begin position="62"/>
        <end position="82"/>
    </location>
</feature>
<evidence type="ECO:0000256" key="8">
    <source>
        <dbReference type="ARBA" id="ARBA00022989"/>
    </source>
</evidence>
<keyword evidence="4 11" id="KW-0812">Transmembrane</keyword>
<feature type="transmembrane region" description="Helical" evidence="11">
    <location>
        <begin position="118"/>
        <end position="137"/>
    </location>
</feature>
<dbReference type="EMBL" id="CAMXCT020001117">
    <property type="protein sequence ID" value="CAL1140313.1"/>
    <property type="molecule type" value="Genomic_DNA"/>
</dbReference>
<evidence type="ECO:0000256" key="7">
    <source>
        <dbReference type="ARBA" id="ARBA00022927"/>
    </source>
</evidence>
<evidence type="ECO:0000256" key="1">
    <source>
        <dbReference type="ARBA" id="ARBA00004477"/>
    </source>
</evidence>
<dbReference type="GO" id="GO:0046923">
    <property type="term" value="F:ER retention sequence binding"/>
    <property type="evidence" value="ECO:0007669"/>
    <property type="project" value="InterPro"/>
</dbReference>
<comment type="subcellular location">
    <subcellularLocation>
        <location evidence="1">Endoplasmic reticulum membrane</location>
        <topology evidence="1">Multi-pass membrane protein</topology>
    </subcellularLocation>
</comment>
<evidence type="ECO:0000313" key="14">
    <source>
        <dbReference type="EMBL" id="CAL4774250.1"/>
    </source>
</evidence>